<name>A0AAV2R0M4_MEGNR</name>
<evidence type="ECO:0000259" key="1">
    <source>
        <dbReference type="Pfam" id="PF00078"/>
    </source>
</evidence>
<sequence length="99" mass="11652">IFEKLLYKRLYKFLIKHKVLYKYQFGFRQGHSTSHALIEILDSIKSAIDEDKYVCGIFLDLSKAFDTVNHDILLKKMFHYGIRGQTNSLLKAILQIENN</sequence>
<evidence type="ECO:0000313" key="3">
    <source>
        <dbReference type="Proteomes" id="UP001497623"/>
    </source>
</evidence>
<reference evidence="2 3" key="1">
    <citation type="submission" date="2024-05" db="EMBL/GenBank/DDBJ databases">
        <authorList>
            <person name="Wallberg A."/>
        </authorList>
    </citation>
    <scope>NUCLEOTIDE SEQUENCE [LARGE SCALE GENOMIC DNA]</scope>
</reference>
<dbReference type="AlphaFoldDB" id="A0AAV2R0M4"/>
<dbReference type="Pfam" id="PF00078">
    <property type="entry name" value="RVT_1"/>
    <property type="match status" value="1"/>
</dbReference>
<dbReference type="Proteomes" id="UP001497623">
    <property type="component" value="Unassembled WGS sequence"/>
</dbReference>
<dbReference type="SUPFAM" id="SSF56672">
    <property type="entry name" value="DNA/RNA polymerases"/>
    <property type="match status" value="1"/>
</dbReference>
<feature type="non-terminal residue" evidence="2">
    <location>
        <position position="1"/>
    </location>
</feature>
<protein>
    <recommendedName>
        <fullName evidence="1">Reverse transcriptase domain-containing protein</fullName>
    </recommendedName>
</protein>
<evidence type="ECO:0000313" key="2">
    <source>
        <dbReference type="EMBL" id="CAL4106751.1"/>
    </source>
</evidence>
<feature type="domain" description="Reverse transcriptase" evidence="1">
    <location>
        <begin position="3"/>
        <end position="98"/>
    </location>
</feature>
<dbReference type="GO" id="GO:0071897">
    <property type="term" value="P:DNA biosynthetic process"/>
    <property type="evidence" value="ECO:0007669"/>
    <property type="project" value="UniProtKB-ARBA"/>
</dbReference>
<dbReference type="EMBL" id="CAXKWB010013135">
    <property type="protein sequence ID" value="CAL4106751.1"/>
    <property type="molecule type" value="Genomic_DNA"/>
</dbReference>
<proteinExistence type="predicted"/>
<gene>
    <name evidence="2" type="ORF">MNOR_LOCUS18404</name>
</gene>
<accession>A0AAV2R0M4</accession>
<organism evidence="2 3">
    <name type="scientific">Meganyctiphanes norvegica</name>
    <name type="common">Northern krill</name>
    <name type="synonym">Thysanopoda norvegica</name>
    <dbReference type="NCBI Taxonomy" id="48144"/>
    <lineage>
        <taxon>Eukaryota</taxon>
        <taxon>Metazoa</taxon>
        <taxon>Ecdysozoa</taxon>
        <taxon>Arthropoda</taxon>
        <taxon>Crustacea</taxon>
        <taxon>Multicrustacea</taxon>
        <taxon>Malacostraca</taxon>
        <taxon>Eumalacostraca</taxon>
        <taxon>Eucarida</taxon>
        <taxon>Euphausiacea</taxon>
        <taxon>Euphausiidae</taxon>
        <taxon>Meganyctiphanes</taxon>
    </lineage>
</organism>
<dbReference type="InterPro" id="IPR000477">
    <property type="entry name" value="RT_dom"/>
</dbReference>
<dbReference type="InterPro" id="IPR043502">
    <property type="entry name" value="DNA/RNA_pol_sf"/>
</dbReference>
<comment type="caution">
    <text evidence="2">The sequence shown here is derived from an EMBL/GenBank/DDBJ whole genome shotgun (WGS) entry which is preliminary data.</text>
</comment>
<dbReference type="PANTHER" id="PTHR33332">
    <property type="entry name" value="REVERSE TRANSCRIPTASE DOMAIN-CONTAINING PROTEIN"/>
    <property type="match status" value="1"/>
</dbReference>
<keyword evidence="3" id="KW-1185">Reference proteome</keyword>